<keyword evidence="2" id="KW-1185">Reference proteome</keyword>
<proteinExistence type="predicted"/>
<comment type="caution">
    <text evidence="1">The sequence shown here is derived from an EMBL/GenBank/DDBJ whole genome shotgun (WGS) entry which is preliminary data.</text>
</comment>
<gene>
    <name evidence="1" type="ORF">Taro_019777</name>
</gene>
<feature type="non-terminal residue" evidence="1">
    <location>
        <position position="1"/>
    </location>
</feature>
<dbReference type="Proteomes" id="UP000652761">
    <property type="component" value="Unassembled WGS sequence"/>
</dbReference>
<sequence length="106" mass="11867">GLSRYWSTVKVCVVFLDTLTHVFELYVRLRERRQGTAARVCGCAAVCSALLVEGQTPVDGSRPETLKVSGLDLQRCSLQVKESRRIHVLPLIPVIAIVKSRPRHQQ</sequence>
<dbReference type="EMBL" id="NMUH01000963">
    <property type="protein sequence ID" value="MQL87231.1"/>
    <property type="molecule type" value="Genomic_DNA"/>
</dbReference>
<name>A0A843UUQ3_COLES</name>
<protein>
    <submittedName>
        <fullName evidence="1">Uncharacterized protein</fullName>
    </submittedName>
</protein>
<dbReference type="AlphaFoldDB" id="A0A843UUQ3"/>
<accession>A0A843UUQ3</accession>
<feature type="non-terminal residue" evidence="1">
    <location>
        <position position="106"/>
    </location>
</feature>
<evidence type="ECO:0000313" key="2">
    <source>
        <dbReference type="Proteomes" id="UP000652761"/>
    </source>
</evidence>
<evidence type="ECO:0000313" key="1">
    <source>
        <dbReference type="EMBL" id="MQL87231.1"/>
    </source>
</evidence>
<reference evidence="1" key="1">
    <citation type="submission" date="2017-07" db="EMBL/GenBank/DDBJ databases">
        <title>Taro Niue Genome Assembly and Annotation.</title>
        <authorList>
            <person name="Atibalentja N."/>
            <person name="Keating K."/>
            <person name="Fields C.J."/>
        </authorList>
    </citation>
    <scope>NUCLEOTIDE SEQUENCE</scope>
    <source>
        <strain evidence="1">Niue_2</strain>
        <tissue evidence="1">Leaf</tissue>
    </source>
</reference>
<organism evidence="1 2">
    <name type="scientific">Colocasia esculenta</name>
    <name type="common">Wild taro</name>
    <name type="synonym">Arum esculentum</name>
    <dbReference type="NCBI Taxonomy" id="4460"/>
    <lineage>
        <taxon>Eukaryota</taxon>
        <taxon>Viridiplantae</taxon>
        <taxon>Streptophyta</taxon>
        <taxon>Embryophyta</taxon>
        <taxon>Tracheophyta</taxon>
        <taxon>Spermatophyta</taxon>
        <taxon>Magnoliopsida</taxon>
        <taxon>Liliopsida</taxon>
        <taxon>Araceae</taxon>
        <taxon>Aroideae</taxon>
        <taxon>Colocasieae</taxon>
        <taxon>Colocasia</taxon>
    </lineage>
</organism>